<reference evidence="2" key="1">
    <citation type="journal article" date="2019" name="Plant Biotechnol. J.">
        <title>Genome sequencing of the Australian wild diploid species Gossypium australe highlights disease resistance and delayed gland morphogenesis.</title>
        <authorList>
            <person name="Cai Y."/>
            <person name="Cai X."/>
            <person name="Wang Q."/>
            <person name="Wang P."/>
            <person name="Zhang Y."/>
            <person name="Cai C."/>
            <person name="Xu Y."/>
            <person name="Wang K."/>
            <person name="Zhou Z."/>
            <person name="Wang C."/>
            <person name="Geng S."/>
            <person name="Li B."/>
            <person name="Dong Q."/>
            <person name="Hou Y."/>
            <person name="Wang H."/>
            <person name="Ai P."/>
            <person name="Liu Z."/>
            <person name="Yi F."/>
            <person name="Sun M."/>
            <person name="An G."/>
            <person name="Cheng J."/>
            <person name="Zhang Y."/>
            <person name="Shi Q."/>
            <person name="Xie Y."/>
            <person name="Shi X."/>
            <person name="Chang Y."/>
            <person name="Huang F."/>
            <person name="Chen Y."/>
            <person name="Hong S."/>
            <person name="Mi L."/>
            <person name="Sun Q."/>
            <person name="Zhang L."/>
            <person name="Zhou B."/>
            <person name="Peng R."/>
            <person name="Zhang X."/>
            <person name="Liu F."/>
        </authorList>
    </citation>
    <scope>NUCLEOTIDE SEQUENCE [LARGE SCALE GENOMIC DNA]</scope>
    <source>
        <strain evidence="2">cv. PA1801</strain>
    </source>
</reference>
<dbReference type="OrthoDB" id="10618061at2759"/>
<evidence type="ECO:0000313" key="1">
    <source>
        <dbReference type="EMBL" id="KAA3490182.1"/>
    </source>
</evidence>
<gene>
    <name evidence="1" type="ORF">EPI10_033691</name>
</gene>
<dbReference type="Proteomes" id="UP000325315">
    <property type="component" value="Unassembled WGS sequence"/>
</dbReference>
<sequence>MLCSREIFNFLIRKDVKKILKRKDSDAGQREGFLTSLDETDWIGDEQEKEKTQADVDENARYSMAKIAVTPSIVLAEFICYKKKVTFSKVNVENNANHFAFSGFYDSFP</sequence>
<evidence type="ECO:0000313" key="2">
    <source>
        <dbReference type="Proteomes" id="UP000325315"/>
    </source>
</evidence>
<protein>
    <submittedName>
        <fullName evidence="1">Putative membrane protein isoform X1</fullName>
    </submittedName>
</protein>
<organism evidence="1 2">
    <name type="scientific">Gossypium australe</name>
    <dbReference type="NCBI Taxonomy" id="47621"/>
    <lineage>
        <taxon>Eukaryota</taxon>
        <taxon>Viridiplantae</taxon>
        <taxon>Streptophyta</taxon>
        <taxon>Embryophyta</taxon>
        <taxon>Tracheophyta</taxon>
        <taxon>Spermatophyta</taxon>
        <taxon>Magnoliopsida</taxon>
        <taxon>eudicotyledons</taxon>
        <taxon>Gunneridae</taxon>
        <taxon>Pentapetalae</taxon>
        <taxon>rosids</taxon>
        <taxon>malvids</taxon>
        <taxon>Malvales</taxon>
        <taxon>Malvaceae</taxon>
        <taxon>Malvoideae</taxon>
        <taxon>Gossypium</taxon>
    </lineage>
</organism>
<name>A0A5B6XA46_9ROSI</name>
<dbReference type="AlphaFoldDB" id="A0A5B6XA46"/>
<dbReference type="EMBL" id="SMMG02000001">
    <property type="protein sequence ID" value="KAA3490182.1"/>
    <property type="molecule type" value="Genomic_DNA"/>
</dbReference>
<keyword evidence="2" id="KW-1185">Reference proteome</keyword>
<accession>A0A5B6XA46</accession>
<comment type="caution">
    <text evidence="1">The sequence shown here is derived from an EMBL/GenBank/DDBJ whole genome shotgun (WGS) entry which is preliminary data.</text>
</comment>
<proteinExistence type="predicted"/>